<dbReference type="Gene3D" id="3.40.50.300">
    <property type="entry name" value="P-loop containing nucleotide triphosphate hydrolases"/>
    <property type="match status" value="1"/>
</dbReference>
<dbReference type="GO" id="GO:0003723">
    <property type="term" value="F:RNA binding"/>
    <property type="evidence" value="ECO:0007669"/>
    <property type="project" value="EnsemblFungi"/>
</dbReference>
<gene>
    <name evidence="8" type="primary">CLP1</name>
    <name evidence="12" type="ORF">WICANDRAFT_104740</name>
</gene>
<keyword evidence="7 8" id="KW-0539">Nucleus</keyword>
<dbReference type="GO" id="GO:0005849">
    <property type="term" value="C:mRNA cleavage factor complex"/>
    <property type="evidence" value="ECO:0007669"/>
    <property type="project" value="UniProtKB-UniRule"/>
</dbReference>
<feature type="domain" description="Clp1 C-terminal" evidence="9">
    <location>
        <begin position="326"/>
        <end position="447"/>
    </location>
</feature>
<dbReference type="InterPro" id="IPR028606">
    <property type="entry name" value="Clp1"/>
</dbReference>
<evidence type="ECO:0000256" key="6">
    <source>
        <dbReference type="ARBA" id="ARBA00022840"/>
    </source>
</evidence>
<dbReference type="PANTHER" id="PTHR12755">
    <property type="entry name" value="CLEAVAGE/POLYADENYLATION FACTOR IA SUBUNIT CLP1P"/>
    <property type="match status" value="1"/>
</dbReference>
<feature type="domain" description="Clp1 P-loop" evidence="11">
    <location>
        <begin position="124"/>
        <end position="320"/>
    </location>
</feature>
<dbReference type="Proteomes" id="UP000094112">
    <property type="component" value="Unassembled WGS sequence"/>
</dbReference>
<comment type="subcellular location">
    <subcellularLocation>
        <location evidence="1 8">Nucleus</location>
    </subcellularLocation>
</comment>
<dbReference type="GO" id="GO:0051731">
    <property type="term" value="F:polynucleotide 5'-hydroxyl-kinase activity"/>
    <property type="evidence" value="ECO:0007669"/>
    <property type="project" value="InterPro"/>
</dbReference>
<dbReference type="EMBL" id="KV454210">
    <property type="protein sequence ID" value="ODQ59673.1"/>
    <property type="molecule type" value="Genomic_DNA"/>
</dbReference>
<keyword evidence="13" id="KW-1185">Reference proteome</keyword>
<evidence type="ECO:0000313" key="12">
    <source>
        <dbReference type="EMBL" id="ODQ59673.1"/>
    </source>
</evidence>
<dbReference type="InterPro" id="IPR032324">
    <property type="entry name" value="Clp1_N"/>
</dbReference>
<dbReference type="InterPro" id="IPR038238">
    <property type="entry name" value="Clp1_C_sf"/>
</dbReference>
<dbReference type="InterPro" id="IPR032319">
    <property type="entry name" value="CLP1_P"/>
</dbReference>
<evidence type="ECO:0000256" key="2">
    <source>
        <dbReference type="ARBA" id="ARBA00018706"/>
    </source>
</evidence>
<dbReference type="RefSeq" id="XP_019038880.1">
    <property type="nucleotide sequence ID" value="XM_019180426.1"/>
</dbReference>
<feature type="binding site" evidence="8">
    <location>
        <begin position="127"/>
        <end position="132"/>
    </location>
    <ligand>
        <name>ATP</name>
        <dbReference type="ChEBI" id="CHEBI:30616"/>
    </ligand>
</feature>
<dbReference type="GeneID" id="30197672"/>
<evidence type="ECO:0000256" key="7">
    <source>
        <dbReference type="ARBA" id="ARBA00023242"/>
    </source>
</evidence>
<comment type="function">
    <text evidence="8">Required for endonucleolytic cleavage during polyadenylation-dependent pre-mRNA 3'-end formation.</text>
</comment>
<comment type="subunit">
    <text evidence="8">Component of a pre-mRNA cleavage factor complex. Interacts directly with PCF11.</text>
</comment>
<evidence type="ECO:0000256" key="1">
    <source>
        <dbReference type="ARBA" id="ARBA00004123"/>
    </source>
</evidence>
<evidence type="ECO:0000256" key="5">
    <source>
        <dbReference type="ARBA" id="ARBA00022741"/>
    </source>
</evidence>
<evidence type="ECO:0000313" key="13">
    <source>
        <dbReference type="Proteomes" id="UP000094112"/>
    </source>
</evidence>
<comment type="similarity">
    <text evidence="8">Belongs to the Clp1 family. Clp1 subfamily.</text>
</comment>
<accession>A0A1E3P2V1</accession>
<dbReference type="Pfam" id="PF16573">
    <property type="entry name" value="CLP1_N"/>
    <property type="match status" value="1"/>
</dbReference>
<feature type="domain" description="Clp1 N-terminal" evidence="10">
    <location>
        <begin position="22"/>
        <end position="110"/>
    </location>
</feature>
<evidence type="ECO:0000256" key="3">
    <source>
        <dbReference type="ARBA" id="ARBA00019824"/>
    </source>
</evidence>
<name>A0A1E3P2V1_WICAA</name>
<keyword evidence="6 8" id="KW-0067">ATP-binding</keyword>
<dbReference type="SUPFAM" id="SSF52540">
    <property type="entry name" value="P-loop containing nucleoside triphosphate hydrolases"/>
    <property type="match status" value="1"/>
</dbReference>
<sequence>MSLPGLANADTSEKLAKEEVEIGAKSEWRFEVGFEDTATVKVLEGIAEIFGTELTNDYEYSFTGTKSAIYSHQGAKIEYSGNVSSEYTSEETQMNAYINLHFALENLRYEAANTKKGPRVLILGAKDSGKTTLAKILASYANRMDHQPMVVNLNPNEGVYSIPGTLSAAPISDILDVEQGWGQTYTTGPTLLHPKQPNVRYYGLETIDENLGFYKHNVSRLGVTVCSRMEEDEEVNKSGMIVDTPPLNIKDASLIEDIVSDFEINVLCIVGNERLYIDLKKRFKEKVTIVKVPKSGGCVERDDAFTRQVQQKSIREYFYGTSKTILSPYTVHVDFTVVNVYKPYVETNDYISSVLPIGEDESDERDSKAPKLLEKVEPSSSTLQHCVVAILQAGKNDDVDILLRSGVLGFAVITDVDDTKTKLRILMPVPGRLPDNAMILGAYRYFE</sequence>
<keyword evidence="4 8" id="KW-0507">mRNA processing</keyword>
<dbReference type="InterPro" id="IPR010655">
    <property type="entry name" value="Clp1_C"/>
</dbReference>
<dbReference type="Pfam" id="PF06807">
    <property type="entry name" value="Clp1"/>
    <property type="match status" value="1"/>
</dbReference>
<evidence type="ECO:0000256" key="8">
    <source>
        <dbReference type="HAMAP-Rule" id="MF_03035"/>
    </source>
</evidence>
<dbReference type="InterPro" id="IPR045116">
    <property type="entry name" value="Clp1/Grc3"/>
</dbReference>
<keyword evidence="5 8" id="KW-0547">Nucleotide-binding</keyword>
<dbReference type="Pfam" id="PF16575">
    <property type="entry name" value="CLP1_P"/>
    <property type="match status" value="1"/>
</dbReference>
<dbReference type="GO" id="GO:0006388">
    <property type="term" value="P:tRNA splicing, via endonucleolytic cleavage and ligation"/>
    <property type="evidence" value="ECO:0007669"/>
    <property type="project" value="TreeGrafter"/>
</dbReference>
<dbReference type="STRING" id="683960.A0A1E3P2V1"/>
<organism evidence="12 13">
    <name type="scientific">Wickerhamomyces anomalus (strain ATCC 58044 / CBS 1984 / NCYC 433 / NRRL Y-366-8)</name>
    <name type="common">Yeast</name>
    <name type="synonym">Hansenula anomala</name>
    <dbReference type="NCBI Taxonomy" id="683960"/>
    <lineage>
        <taxon>Eukaryota</taxon>
        <taxon>Fungi</taxon>
        <taxon>Dikarya</taxon>
        <taxon>Ascomycota</taxon>
        <taxon>Saccharomycotina</taxon>
        <taxon>Saccharomycetes</taxon>
        <taxon>Phaffomycetales</taxon>
        <taxon>Wickerhamomycetaceae</taxon>
        <taxon>Wickerhamomyces</taxon>
    </lineage>
</organism>
<dbReference type="PANTHER" id="PTHR12755:SF6">
    <property type="entry name" value="POLYRIBONUCLEOTIDE 5'-HYDROXYL-KINASE CLP1"/>
    <property type="match status" value="1"/>
</dbReference>
<dbReference type="InterPro" id="IPR027417">
    <property type="entry name" value="P-loop_NTPase"/>
</dbReference>
<dbReference type="HAMAP" id="MF_03035">
    <property type="entry name" value="Clp1"/>
    <property type="match status" value="1"/>
</dbReference>
<dbReference type="OrthoDB" id="258143at2759"/>
<dbReference type="Gene3D" id="2.40.30.330">
    <property type="entry name" value="Pre-mRNA cleavage complex subunit Clp1, C-terminal domain"/>
    <property type="match status" value="1"/>
</dbReference>
<proteinExistence type="inferred from homology"/>
<protein>
    <recommendedName>
        <fullName evidence="3">Polynucleotide 5'-hydroxyl-kinase GRC3</fullName>
    </recommendedName>
    <alternativeName>
        <fullName evidence="2">Polynucleotide 5'-hydroxyl-kinase grc3</fullName>
    </alternativeName>
</protein>
<feature type="binding site" evidence="8">
    <location>
        <position position="66"/>
    </location>
    <ligand>
        <name>ATP</name>
        <dbReference type="ChEBI" id="CHEBI:30616"/>
    </ligand>
</feature>
<reference evidence="12 13" key="1">
    <citation type="journal article" date="2016" name="Proc. Natl. Acad. Sci. U.S.A.">
        <title>Comparative genomics of biotechnologically important yeasts.</title>
        <authorList>
            <person name="Riley R."/>
            <person name="Haridas S."/>
            <person name="Wolfe K.H."/>
            <person name="Lopes M.R."/>
            <person name="Hittinger C.T."/>
            <person name="Goeker M."/>
            <person name="Salamov A.A."/>
            <person name="Wisecaver J.H."/>
            <person name="Long T.M."/>
            <person name="Calvey C.H."/>
            <person name="Aerts A.L."/>
            <person name="Barry K.W."/>
            <person name="Choi C."/>
            <person name="Clum A."/>
            <person name="Coughlan A.Y."/>
            <person name="Deshpande S."/>
            <person name="Douglass A.P."/>
            <person name="Hanson S.J."/>
            <person name="Klenk H.-P."/>
            <person name="LaButti K.M."/>
            <person name="Lapidus A."/>
            <person name="Lindquist E.A."/>
            <person name="Lipzen A.M."/>
            <person name="Meier-Kolthoff J.P."/>
            <person name="Ohm R.A."/>
            <person name="Otillar R.P."/>
            <person name="Pangilinan J.L."/>
            <person name="Peng Y."/>
            <person name="Rokas A."/>
            <person name="Rosa C.A."/>
            <person name="Scheuner C."/>
            <person name="Sibirny A.A."/>
            <person name="Slot J.C."/>
            <person name="Stielow J.B."/>
            <person name="Sun H."/>
            <person name="Kurtzman C.P."/>
            <person name="Blackwell M."/>
            <person name="Grigoriev I.V."/>
            <person name="Jeffries T.W."/>
        </authorList>
    </citation>
    <scope>NUCLEOTIDE SEQUENCE [LARGE SCALE GENOMIC DNA]</scope>
    <source>
        <strain evidence="13">ATCC 58044 / CBS 1984 / NCYC 433 / NRRL Y-366-8</strain>
    </source>
</reference>
<evidence type="ECO:0000259" key="9">
    <source>
        <dbReference type="Pfam" id="PF06807"/>
    </source>
</evidence>
<dbReference type="GO" id="GO:0031124">
    <property type="term" value="P:mRNA 3'-end processing"/>
    <property type="evidence" value="ECO:0007669"/>
    <property type="project" value="UniProtKB-UniRule"/>
</dbReference>
<evidence type="ECO:0000259" key="11">
    <source>
        <dbReference type="Pfam" id="PF16575"/>
    </source>
</evidence>
<evidence type="ECO:0000259" key="10">
    <source>
        <dbReference type="Pfam" id="PF16573"/>
    </source>
</evidence>
<feature type="binding site" evidence="8">
    <location>
        <position position="27"/>
    </location>
    <ligand>
        <name>ATP</name>
        <dbReference type="ChEBI" id="CHEBI:30616"/>
    </ligand>
</feature>
<evidence type="ECO:0000256" key="4">
    <source>
        <dbReference type="ARBA" id="ARBA00022664"/>
    </source>
</evidence>
<dbReference type="InterPro" id="IPR038239">
    <property type="entry name" value="Clp1_N_sf"/>
</dbReference>
<dbReference type="Gene3D" id="2.60.120.1030">
    <property type="entry name" value="Clp1, DNA binding domain"/>
    <property type="match status" value="1"/>
</dbReference>
<dbReference type="AlphaFoldDB" id="A0A1E3P2V1"/>
<dbReference type="GO" id="GO:0005524">
    <property type="term" value="F:ATP binding"/>
    <property type="evidence" value="ECO:0007669"/>
    <property type="project" value="UniProtKB-UniRule"/>
</dbReference>